<reference evidence="5 6" key="1">
    <citation type="journal article" date="2013" name="Genome Announc.">
        <title>Draft Genome Sequence of Strain JLT2015T, Belonging to the Family Sphingomonadaceae of the Alphaproteobacteria.</title>
        <authorList>
            <person name="Tang K."/>
            <person name="Liu K."/>
            <person name="Li S."/>
            <person name="Jiao N."/>
        </authorList>
    </citation>
    <scope>NUCLEOTIDE SEQUENCE [LARGE SCALE GENOMIC DNA]</scope>
    <source>
        <strain evidence="5 6">JLT2015</strain>
    </source>
</reference>
<feature type="domain" description="HTH araC/xylS-type" evidence="4">
    <location>
        <begin position="154"/>
        <end position="254"/>
    </location>
</feature>
<dbReference type="InterPro" id="IPR050204">
    <property type="entry name" value="AraC_XylS_family_regulators"/>
</dbReference>
<dbReference type="RefSeq" id="WP_008601394.1">
    <property type="nucleotide sequence ID" value="NZ_AMRV01000003.1"/>
</dbReference>
<evidence type="ECO:0000256" key="2">
    <source>
        <dbReference type="ARBA" id="ARBA00023125"/>
    </source>
</evidence>
<protein>
    <submittedName>
        <fullName evidence="5">Transcriptional regulator, AraC family</fullName>
    </submittedName>
</protein>
<sequence length="279" mass="31407">MIEMHFYLPARDLRAYLSSYYVLEYDLLRLDDIIQAEQSNIRFGLAGQYRMSVADRSGLYDGAVLFGHRTRPLIMTAFGPGKVLGAGLLPLGFETMFGMSADEMADRITPLPDLVGRPAEDAVDCMRGARSDAELTGCADMLFRRLAVRPARGARFQAAAERWLTMSEAPQVDDLVAACDMSARQTERLCHQYFGTSPKTLSRKSRVLRAAMRLRLNPGMRWVDAAGEAFYDQSHFIREFSAFTGMTPARYAATKSDLMEQSFRRRNEHRLIPPLSLLS</sequence>
<keyword evidence="1" id="KW-0805">Transcription regulation</keyword>
<dbReference type="GO" id="GO:0003700">
    <property type="term" value="F:DNA-binding transcription factor activity"/>
    <property type="evidence" value="ECO:0007669"/>
    <property type="project" value="InterPro"/>
</dbReference>
<name>M2SDX1_9SPHN</name>
<keyword evidence="3" id="KW-0804">Transcription</keyword>
<evidence type="ECO:0000256" key="3">
    <source>
        <dbReference type="ARBA" id="ARBA00023163"/>
    </source>
</evidence>
<dbReference type="Pfam" id="PF12833">
    <property type="entry name" value="HTH_18"/>
    <property type="match status" value="1"/>
</dbReference>
<dbReference type="InterPro" id="IPR046532">
    <property type="entry name" value="DUF6597"/>
</dbReference>
<dbReference type="AlphaFoldDB" id="M2SDX1"/>
<comment type="caution">
    <text evidence="5">The sequence shown here is derived from an EMBL/GenBank/DDBJ whole genome shotgun (WGS) entry which is preliminary data.</text>
</comment>
<keyword evidence="2" id="KW-0238">DNA-binding</keyword>
<dbReference type="PROSITE" id="PS01124">
    <property type="entry name" value="HTH_ARAC_FAMILY_2"/>
    <property type="match status" value="1"/>
</dbReference>
<dbReference type="OrthoDB" id="323290at2"/>
<dbReference type="GO" id="GO:0043565">
    <property type="term" value="F:sequence-specific DNA binding"/>
    <property type="evidence" value="ECO:0007669"/>
    <property type="project" value="InterPro"/>
</dbReference>
<dbReference type="PANTHER" id="PTHR46796">
    <property type="entry name" value="HTH-TYPE TRANSCRIPTIONAL ACTIVATOR RHAS-RELATED"/>
    <property type="match status" value="1"/>
</dbReference>
<dbReference type="Gene3D" id="1.10.10.60">
    <property type="entry name" value="Homeodomain-like"/>
    <property type="match status" value="1"/>
</dbReference>
<proteinExistence type="predicted"/>
<evidence type="ECO:0000256" key="1">
    <source>
        <dbReference type="ARBA" id="ARBA00023015"/>
    </source>
</evidence>
<gene>
    <name evidence="5" type="ORF">C725_1461</name>
</gene>
<dbReference type="Proteomes" id="UP000011717">
    <property type="component" value="Unassembled WGS sequence"/>
</dbReference>
<dbReference type="SMART" id="SM00342">
    <property type="entry name" value="HTH_ARAC"/>
    <property type="match status" value="1"/>
</dbReference>
<evidence type="ECO:0000313" key="6">
    <source>
        <dbReference type="Proteomes" id="UP000011717"/>
    </source>
</evidence>
<accession>M2SDX1</accession>
<keyword evidence="6" id="KW-1185">Reference proteome</keyword>
<evidence type="ECO:0000313" key="5">
    <source>
        <dbReference type="EMBL" id="EMD83560.1"/>
    </source>
</evidence>
<dbReference type="Pfam" id="PF20240">
    <property type="entry name" value="DUF6597"/>
    <property type="match status" value="1"/>
</dbReference>
<dbReference type="EMBL" id="AMRV01000003">
    <property type="protein sequence ID" value="EMD83560.1"/>
    <property type="molecule type" value="Genomic_DNA"/>
</dbReference>
<dbReference type="InterPro" id="IPR018060">
    <property type="entry name" value="HTH_AraC"/>
</dbReference>
<organism evidence="5 6">
    <name type="scientific">Pacificimonas flava</name>
    <dbReference type="NCBI Taxonomy" id="1234595"/>
    <lineage>
        <taxon>Bacteria</taxon>
        <taxon>Pseudomonadati</taxon>
        <taxon>Pseudomonadota</taxon>
        <taxon>Alphaproteobacteria</taxon>
        <taxon>Sphingomonadales</taxon>
        <taxon>Sphingosinicellaceae</taxon>
        <taxon>Pacificimonas</taxon>
    </lineage>
</organism>
<evidence type="ECO:0000259" key="4">
    <source>
        <dbReference type="PROSITE" id="PS01124"/>
    </source>
</evidence>